<evidence type="ECO:0000313" key="1">
    <source>
        <dbReference type="EMBL" id="CAB4128910.1"/>
    </source>
</evidence>
<organism evidence="1">
    <name type="scientific">uncultured Caudovirales phage</name>
    <dbReference type="NCBI Taxonomy" id="2100421"/>
    <lineage>
        <taxon>Viruses</taxon>
        <taxon>Duplodnaviria</taxon>
        <taxon>Heunggongvirae</taxon>
        <taxon>Uroviricota</taxon>
        <taxon>Caudoviricetes</taxon>
        <taxon>Peduoviridae</taxon>
        <taxon>Maltschvirus</taxon>
        <taxon>Maltschvirus maltsch</taxon>
    </lineage>
</organism>
<proteinExistence type="predicted"/>
<reference evidence="1" key="1">
    <citation type="submission" date="2020-04" db="EMBL/GenBank/DDBJ databases">
        <authorList>
            <person name="Chiriac C."/>
            <person name="Salcher M."/>
            <person name="Ghai R."/>
            <person name="Kavagutti S V."/>
        </authorList>
    </citation>
    <scope>NUCLEOTIDE SEQUENCE</scope>
</reference>
<dbReference type="EMBL" id="LR796220">
    <property type="protein sequence ID" value="CAB4128910.1"/>
    <property type="molecule type" value="Genomic_DNA"/>
</dbReference>
<evidence type="ECO:0000313" key="2">
    <source>
        <dbReference type="EMBL" id="CAB5219320.1"/>
    </source>
</evidence>
<gene>
    <name evidence="1" type="ORF">UFOVP110_107</name>
    <name evidence="2" type="ORF">UFOVP223_57</name>
</gene>
<protein>
    <submittedName>
        <fullName evidence="1">Uncharacterized protein</fullName>
    </submittedName>
</protein>
<accession>A0A6J5L802</accession>
<name>A0A6J5L802_9CAUD</name>
<sequence>MWISKKKYEERERDIKHKAFLESLKDEAETERWKDIQKLKKDIKKLKKALKEGW</sequence>
<dbReference type="EMBL" id="LR798276">
    <property type="protein sequence ID" value="CAB5219320.1"/>
    <property type="molecule type" value="Genomic_DNA"/>
</dbReference>